<feature type="region of interest" description="Disordered" evidence="1">
    <location>
        <begin position="1"/>
        <end position="28"/>
    </location>
</feature>
<accession>A0A919IHE7</accession>
<proteinExistence type="predicted"/>
<reference evidence="2" key="1">
    <citation type="submission" date="2021-01" db="EMBL/GenBank/DDBJ databases">
        <title>Whole genome shotgun sequence of Actinoplanes cyaneus NBRC 14990.</title>
        <authorList>
            <person name="Komaki H."/>
            <person name="Tamura T."/>
        </authorList>
    </citation>
    <scope>NUCLEOTIDE SEQUENCE</scope>
    <source>
        <strain evidence="2">NBRC 14990</strain>
    </source>
</reference>
<dbReference type="AlphaFoldDB" id="A0A919IHE7"/>
<comment type="caution">
    <text evidence="2">The sequence shown here is derived from an EMBL/GenBank/DDBJ whole genome shotgun (WGS) entry which is preliminary data.</text>
</comment>
<feature type="region of interest" description="Disordered" evidence="1">
    <location>
        <begin position="125"/>
        <end position="144"/>
    </location>
</feature>
<dbReference type="Proteomes" id="UP000619479">
    <property type="component" value="Unassembled WGS sequence"/>
</dbReference>
<evidence type="ECO:0000313" key="3">
    <source>
        <dbReference type="Proteomes" id="UP000619479"/>
    </source>
</evidence>
<protein>
    <submittedName>
        <fullName evidence="2">Uncharacterized protein</fullName>
    </submittedName>
</protein>
<feature type="compositionally biased region" description="Basic and acidic residues" evidence="1">
    <location>
        <begin position="133"/>
        <end position="144"/>
    </location>
</feature>
<gene>
    <name evidence="2" type="ORF">Acy02nite_23320</name>
</gene>
<sequence>MTPAERCANSTRVRSVTGLPETGSTGRAVTSAGAGAWVAAGAAEVADALETAAAAETEALWATGAKPAGLAGAAKKASSSARSAGNDRNTEVRCAVVVMAVKVIARLGRPRDAARRAPGFTRRWRPTGAVRDSAGDFRPARNRC</sequence>
<evidence type="ECO:0000313" key="2">
    <source>
        <dbReference type="EMBL" id="GID64451.1"/>
    </source>
</evidence>
<keyword evidence="3" id="KW-1185">Reference proteome</keyword>
<evidence type="ECO:0000256" key="1">
    <source>
        <dbReference type="SAM" id="MobiDB-lite"/>
    </source>
</evidence>
<name>A0A919IHE7_9ACTN</name>
<organism evidence="2 3">
    <name type="scientific">Actinoplanes cyaneus</name>
    <dbReference type="NCBI Taxonomy" id="52696"/>
    <lineage>
        <taxon>Bacteria</taxon>
        <taxon>Bacillati</taxon>
        <taxon>Actinomycetota</taxon>
        <taxon>Actinomycetes</taxon>
        <taxon>Micromonosporales</taxon>
        <taxon>Micromonosporaceae</taxon>
        <taxon>Actinoplanes</taxon>
    </lineage>
</organism>
<dbReference type="EMBL" id="BOMH01000017">
    <property type="protein sequence ID" value="GID64451.1"/>
    <property type="molecule type" value="Genomic_DNA"/>
</dbReference>